<dbReference type="Proteomes" id="UP001190700">
    <property type="component" value="Unassembled WGS sequence"/>
</dbReference>
<sequence>MVNVNGLFTGGRRAVYPSLFEFDFALDEICNVSAVYPTFMDVKGLHDLKFDTFFDHTKKTLHALDFTTKLVPCLLCLRASLLRTNSCAGRKFFETLEFAVTQFCARKKLAKRPHAPSVQVYCTRETLVCALSDDMLQHASLVNGVIEVVFPSAASVESAMGTFTEVYSGKRETFSFVIVWPCKLIFRPQVDGDRVHFVMTGIIKKNASGYVHWDTRECQS</sequence>
<comment type="caution">
    <text evidence="1">The sequence shown here is derived from an EMBL/GenBank/DDBJ whole genome shotgun (WGS) entry which is preliminary data.</text>
</comment>
<organism evidence="1 2">
    <name type="scientific">Cymbomonas tetramitiformis</name>
    <dbReference type="NCBI Taxonomy" id="36881"/>
    <lineage>
        <taxon>Eukaryota</taxon>
        <taxon>Viridiplantae</taxon>
        <taxon>Chlorophyta</taxon>
        <taxon>Pyramimonadophyceae</taxon>
        <taxon>Pyramimonadales</taxon>
        <taxon>Pyramimonadaceae</taxon>
        <taxon>Cymbomonas</taxon>
    </lineage>
</organism>
<accession>A0AAE0BN18</accession>
<name>A0AAE0BN18_9CHLO</name>
<gene>
    <name evidence="1" type="ORF">CYMTET_51078</name>
</gene>
<dbReference type="EMBL" id="LGRX02034063">
    <property type="protein sequence ID" value="KAK3238953.1"/>
    <property type="molecule type" value="Genomic_DNA"/>
</dbReference>
<protein>
    <submittedName>
        <fullName evidence="1">Uncharacterized protein</fullName>
    </submittedName>
</protein>
<proteinExistence type="predicted"/>
<evidence type="ECO:0000313" key="1">
    <source>
        <dbReference type="EMBL" id="KAK3238953.1"/>
    </source>
</evidence>
<evidence type="ECO:0000313" key="2">
    <source>
        <dbReference type="Proteomes" id="UP001190700"/>
    </source>
</evidence>
<reference evidence="1 2" key="1">
    <citation type="journal article" date="2015" name="Genome Biol. Evol.">
        <title>Comparative Genomics of a Bacterivorous Green Alga Reveals Evolutionary Causalities and Consequences of Phago-Mixotrophic Mode of Nutrition.</title>
        <authorList>
            <person name="Burns J.A."/>
            <person name="Paasch A."/>
            <person name="Narechania A."/>
            <person name="Kim E."/>
        </authorList>
    </citation>
    <scope>NUCLEOTIDE SEQUENCE [LARGE SCALE GENOMIC DNA]</scope>
    <source>
        <strain evidence="1 2">PLY_AMNH</strain>
    </source>
</reference>
<dbReference type="AlphaFoldDB" id="A0AAE0BN18"/>
<keyword evidence="2" id="KW-1185">Reference proteome</keyword>